<dbReference type="AlphaFoldDB" id="A0A2S7WZ37"/>
<keyword evidence="3" id="KW-1185">Reference proteome</keyword>
<dbReference type="Proteomes" id="UP000239068">
    <property type="component" value="Unassembled WGS sequence"/>
</dbReference>
<keyword evidence="1" id="KW-0472">Membrane</keyword>
<evidence type="ECO:0000313" key="3">
    <source>
        <dbReference type="Proteomes" id="UP000239068"/>
    </source>
</evidence>
<evidence type="ECO:0000256" key="1">
    <source>
        <dbReference type="SAM" id="Phobius"/>
    </source>
</evidence>
<name>A0A2S7WZ37_9FLAO</name>
<reference evidence="2 3" key="1">
    <citation type="submission" date="2016-12" db="EMBL/GenBank/DDBJ databases">
        <title>Trade-off between light-utilization and light-protection in marine flavobacteria.</title>
        <authorList>
            <person name="Kumagai Y."/>
            <person name="Yoshizawa S."/>
            <person name="Kogure K."/>
            <person name="Iwasaki W."/>
        </authorList>
    </citation>
    <scope>NUCLEOTIDE SEQUENCE [LARGE SCALE GENOMIC DNA]</scope>
    <source>
        <strain evidence="2 3">ATCC 43844</strain>
    </source>
</reference>
<sequence length="139" mass="16516">MNPLELFKYLEKNKLTFSKPLNEKEILFMAKQRESLDSLIACDIIEKNGRYFSLNNEGKRASIIGIKKWAKDLEDIKKRELVYNVFGFFNNWYNLPRLKIMLEKITKSKISNELWNVIKAVLILLIVWFIKEIFGIKLN</sequence>
<protein>
    <submittedName>
        <fullName evidence="2">Uncharacterized protein</fullName>
    </submittedName>
</protein>
<keyword evidence="1" id="KW-0812">Transmembrane</keyword>
<feature type="transmembrane region" description="Helical" evidence="1">
    <location>
        <begin position="114"/>
        <end position="130"/>
    </location>
</feature>
<keyword evidence="1" id="KW-1133">Transmembrane helix</keyword>
<dbReference type="EMBL" id="MSCM01000001">
    <property type="protein sequence ID" value="PQJ82691.1"/>
    <property type="molecule type" value="Genomic_DNA"/>
</dbReference>
<evidence type="ECO:0000313" key="2">
    <source>
        <dbReference type="EMBL" id="PQJ82691.1"/>
    </source>
</evidence>
<gene>
    <name evidence="2" type="ORF">BTO16_08930</name>
</gene>
<comment type="caution">
    <text evidence="2">The sequence shown here is derived from an EMBL/GenBank/DDBJ whole genome shotgun (WGS) entry which is preliminary data.</text>
</comment>
<dbReference type="RefSeq" id="WP_105021244.1">
    <property type="nucleotide sequence ID" value="NZ_MSCM01000001.1"/>
</dbReference>
<proteinExistence type="predicted"/>
<organism evidence="2 3">
    <name type="scientific">Polaribacter glomeratus</name>
    <dbReference type="NCBI Taxonomy" id="102"/>
    <lineage>
        <taxon>Bacteria</taxon>
        <taxon>Pseudomonadati</taxon>
        <taxon>Bacteroidota</taxon>
        <taxon>Flavobacteriia</taxon>
        <taxon>Flavobacteriales</taxon>
        <taxon>Flavobacteriaceae</taxon>
    </lineage>
</organism>
<accession>A0A2S7WZ37</accession>